<evidence type="ECO:0000313" key="2">
    <source>
        <dbReference type="EMBL" id="AZG48597.1"/>
    </source>
</evidence>
<gene>
    <name evidence="2" type="ORF">D7316_05215</name>
</gene>
<feature type="transmembrane region" description="Helical" evidence="1">
    <location>
        <begin position="139"/>
        <end position="157"/>
    </location>
</feature>
<feature type="transmembrane region" description="Helical" evidence="1">
    <location>
        <begin position="67"/>
        <end position="87"/>
    </location>
</feature>
<organism evidence="2 3">
    <name type="scientific">Gordonia insulae</name>
    <dbReference type="NCBI Taxonomy" id="2420509"/>
    <lineage>
        <taxon>Bacteria</taxon>
        <taxon>Bacillati</taxon>
        <taxon>Actinomycetota</taxon>
        <taxon>Actinomycetes</taxon>
        <taxon>Mycobacteriales</taxon>
        <taxon>Gordoniaceae</taxon>
        <taxon>Gordonia</taxon>
    </lineage>
</organism>
<keyword evidence="1" id="KW-0812">Transmembrane</keyword>
<feature type="transmembrane region" description="Helical" evidence="1">
    <location>
        <begin position="40"/>
        <end position="61"/>
    </location>
</feature>
<dbReference type="KEGG" id="gom:D7316_05215"/>
<dbReference type="AlphaFoldDB" id="A0A3G8JU47"/>
<sequence length="177" mass="18945">MDQSAFYGVVAATNFTLLGLWWVAIKDRDDLNGSSGPGRYMAYLVSLQFVIPAAVSLLAQVAPDIAAIWRFAFTVAGVLGALGVALLARQFARLTDSRILPWVFGVLGIPLYLAIALGAVWPGFADALGLALTPIEFEGLLICLIVILGVQEAWFVTMTPRRAQSAHPDVVPPPAPR</sequence>
<dbReference type="EMBL" id="CP033972">
    <property type="protein sequence ID" value="AZG48597.1"/>
    <property type="molecule type" value="Genomic_DNA"/>
</dbReference>
<protein>
    <submittedName>
        <fullName evidence="2">Uncharacterized protein</fullName>
    </submittedName>
</protein>
<name>A0A3G8JU47_9ACTN</name>
<dbReference type="RefSeq" id="WP_124710778.1">
    <property type="nucleotide sequence ID" value="NZ_CP033972.1"/>
</dbReference>
<keyword evidence="3" id="KW-1185">Reference proteome</keyword>
<feature type="transmembrane region" description="Helical" evidence="1">
    <location>
        <begin position="99"/>
        <end position="119"/>
    </location>
</feature>
<proteinExistence type="predicted"/>
<accession>A0A3G8JU47</accession>
<evidence type="ECO:0000313" key="3">
    <source>
        <dbReference type="Proteomes" id="UP000271469"/>
    </source>
</evidence>
<keyword evidence="1" id="KW-0472">Membrane</keyword>
<feature type="transmembrane region" description="Helical" evidence="1">
    <location>
        <begin position="6"/>
        <end position="25"/>
    </location>
</feature>
<keyword evidence="1" id="KW-1133">Transmembrane helix</keyword>
<evidence type="ECO:0000256" key="1">
    <source>
        <dbReference type="SAM" id="Phobius"/>
    </source>
</evidence>
<dbReference type="OrthoDB" id="5187761at2"/>
<reference evidence="2 3" key="1">
    <citation type="submission" date="2018-11" db="EMBL/GenBank/DDBJ databases">
        <title>Gordonia insulae sp. nov., isolated from an island soil.</title>
        <authorList>
            <person name="Kim Y.S."/>
            <person name="Kim S.B."/>
        </authorList>
    </citation>
    <scope>NUCLEOTIDE SEQUENCE [LARGE SCALE GENOMIC DNA]</scope>
    <source>
        <strain evidence="2 3">MMS17-SY073</strain>
    </source>
</reference>
<dbReference type="Proteomes" id="UP000271469">
    <property type="component" value="Chromosome"/>
</dbReference>